<gene>
    <name evidence="1" type="ORF">ACZ11_06650</name>
</gene>
<accession>A0A0K9FB92</accession>
<dbReference type="PATRIC" id="fig|582475.4.peg.801"/>
<dbReference type="OrthoDB" id="2923236at2"/>
<evidence type="ECO:0000313" key="1">
    <source>
        <dbReference type="EMBL" id="KMY31864.1"/>
    </source>
</evidence>
<proteinExistence type="predicted"/>
<dbReference type="GeneID" id="96597954"/>
<organism evidence="1 2">
    <name type="scientific">Lysinibacillus xylanilyticus</name>
    <dbReference type="NCBI Taxonomy" id="582475"/>
    <lineage>
        <taxon>Bacteria</taxon>
        <taxon>Bacillati</taxon>
        <taxon>Bacillota</taxon>
        <taxon>Bacilli</taxon>
        <taxon>Bacillales</taxon>
        <taxon>Bacillaceae</taxon>
        <taxon>Lysinibacillus</taxon>
    </lineage>
</organism>
<dbReference type="RefSeq" id="WP_049664674.1">
    <property type="nucleotide sequence ID" value="NZ_LFXJ01000005.1"/>
</dbReference>
<evidence type="ECO:0000313" key="2">
    <source>
        <dbReference type="Proteomes" id="UP000037326"/>
    </source>
</evidence>
<name>A0A0K9FB92_9BACI</name>
<dbReference type="Proteomes" id="UP000037326">
    <property type="component" value="Unassembled WGS sequence"/>
</dbReference>
<reference evidence="2" key="1">
    <citation type="submission" date="2015-07" db="EMBL/GenBank/DDBJ databases">
        <authorList>
            <consortium name="Consortium for Microbial Forensics and Genomics (microFORGE)"/>
            <person name="Knight B.M."/>
            <person name="Roberts D.P."/>
            <person name="Lin D."/>
            <person name="Hari K."/>
            <person name="Fletcher J."/>
            <person name="Melcher U."/>
            <person name="Blagden T."/>
            <person name="Winegar R.A."/>
        </authorList>
    </citation>
    <scope>NUCLEOTIDE SEQUENCE [LARGE SCALE GENOMIC DNA]</scope>
    <source>
        <strain evidence="2">DSM 23493</strain>
    </source>
</reference>
<dbReference type="EMBL" id="LFXJ01000005">
    <property type="protein sequence ID" value="KMY31864.1"/>
    <property type="molecule type" value="Genomic_DNA"/>
</dbReference>
<sequence length="655" mass="76514">MTTDVAGSINGYYKQIYLAIKELLKLKDDNSSVGIECGADIRVFNANNMNESIEVKFYKKNIGLYSPEISKTIYNFYTQTVDDRRLYFNTNTKVPSTDIFKEDGEIFYLNKEEGISYILHLLIKYETNKSKANTIREYFIKVGIVCDKCAKNACDICISKFIEQFKNQYPMHFDKIIKINPTVQLNQFVEKIGFIFEDRPKDQSIAILKKELKTLLRENYKDLVSDFDDLILEAIIHKIAMSFFDSTVVNSLIKNPSIDYQTHKKVDKSNVKHFISTYQTFLNEYKEDVLELKIFDIVERSNLDEQKIIFKFNQEFEEYLCSERSLEVYNVATIKQYFRDIEMKFKSEDERNDLAIRFDLYHKGFGLLSYLMSLKVREVSLREDIVFLRGIDEESLSIKNYDYYDYRKISTFIDANKQSEDAYYRYMELEECSCSLLECISEYCTTPYIKINKLEMKMSIEEYQIINNIPLEVIEEIKELVSSNKNLLIISPAPLYKNHFFNAMISSIPKRCSFFTIGEDLLSLPAICLGKPHATVDSLKSDYDENIKKIAVAASVYDKCISLIENYSLSDNFSFSDSAAFNNFKLLLDKNNCLIGTLKRIVSDFRKMSTFEEVCKDLSILNDVDFNIFDSFILLDNYYVNGKRQDVINIFNKTL</sequence>
<dbReference type="AlphaFoldDB" id="A0A0K9FB92"/>
<protein>
    <submittedName>
        <fullName evidence="1">Uncharacterized protein</fullName>
    </submittedName>
</protein>
<comment type="caution">
    <text evidence="1">The sequence shown here is derived from an EMBL/GenBank/DDBJ whole genome shotgun (WGS) entry which is preliminary data.</text>
</comment>